<accession>A0A3E1P9U8</accession>
<evidence type="ECO:0000256" key="1">
    <source>
        <dbReference type="SAM" id="SignalP"/>
    </source>
</evidence>
<dbReference type="EMBL" id="QTJV01000001">
    <property type="protein sequence ID" value="RFM36959.1"/>
    <property type="molecule type" value="Genomic_DNA"/>
</dbReference>
<gene>
    <name evidence="2" type="ORF">DXN04_05530</name>
</gene>
<organism evidence="2 3">
    <name type="scientific">Chitinophaga silvisoli</name>
    <dbReference type="NCBI Taxonomy" id="2291814"/>
    <lineage>
        <taxon>Bacteria</taxon>
        <taxon>Pseudomonadati</taxon>
        <taxon>Bacteroidota</taxon>
        <taxon>Chitinophagia</taxon>
        <taxon>Chitinophagales</taxon>
        <taxon>Chitinophagaceae</taxon>
        <taxon>Chitinophaga</taxon>
    </lineage>
</organism>
<dbReference type="AlphaFoldDB" id="A0A3E1P9U8"/>
<feature type="chain" id="PRO_5017753779" evidence="1">
    <location>
        <begin position="23"/>
        <end position="78"/>
    </location>
</feature>
<feature type="signal peptide" evidence="1">
    <location>
        <begin position="1"/>
        <end position="22"/>
    </location>
</feature>
<reference evidence="2 3" key="1">
    <citation type="submission" date="2018-08" db="EMBL/GenBank/DDBJ databases">
        <title>Chitinophaga sp. K20C18050901, a novel bacterium isolated from forest soil.</title>
        <authorList>
            <person name="Wang C."/>
        </authorList>
    </citation>
    <scope>NUCLEOTIDE SEQUENCE [LARGE SCALE GENOMIC DNA]</scope>
    <source>
        <strain evidence="2 3">K20C18050901</strain>
    </source>
</reference>
<dbReference type="RefSeq" id="WP_116852279.1">
    <property type="nucleotide sequence ID" value="NZ_QTJV01000001.1"/>
</dbReference>
<evidence type="ECO:0000313" key="2">
    <source>
        <dbReference type="EMBL" id="RFM36959.1"/>
    </source>
</evidence>
<keyword evidence="3" id="KW-1185">Reference proteome</keyword>
<protein>
    <submittedName>
        <fullName evidence="2">Uncharacterized protein</fullName>
    </submittedName>
</protein>
<keyword evidence="1" id="KW-0732">Signal</keyword>
<dbReference type="Proteomes" id="UP000261174">
    <property type="component" value="Unassembled WGS sequence"/>
</dbReference>
<dbReference type="OrthoDB" id="680370at2"/>
<comment type="caution">
    <text evidence="2">The sequence shown here is derived from an EMBL/GenBank/DDBJ whole genome shotgun (WGS) entry which is preliminary data.</text>
</comment>
<proteinExistence type="predicted"/>
<sequence>MNKLKLAFAALAALVGVGAAYAMKAKPDVRADNHYWITAGGTTVLYGTTAQAENNCPGTGVFCLKAKDNANLIATRSN</sequence>
<name>A0A3E1P9U8_9BACT</name>
<evidence type="ECO:0000313" key="3">
    <source>
        <dbReference type="Proteomes" id="UP000261174"/>
    </source>
</evidence>